<evidence type="ECO:0000313" key="2">
    <source>
        <dbReference type="EMBL" id="ELP63148.1"/>
    </source>
</evidence>
<comment type="caution">
    <text evidence="2">The sequence shown here is derived from an EMBL/GenBank/DDBJ whole genome shotgun (WGS) entry which is preliminary data.</text>
</comment>
<accession>L7EUR7</accession>
<evidence type="ECO:0000313" key="3">
    <source>
        <dbReference type="Proteomes" id="UP000010931"/>
    </source>
</evidence>
<keyword evidence="3" id="KW-1185">Reference proteome</keyword>
<dbReference type="EMBL" id="AEJB01000538">
    <property type="protein sequence ID" value="ELP63148.1"/>
    <property type="molecule type" value="Genomic_DNA"/>
</dbReference>
<feature type="region of interest" description="Disordered" evidence="1">
    <location>
        <begin position="33"/>
        <end position="59"/>
    </location>
</feature>
<gene>
    <name evidence="2" type="ORF">STRTUCAR8_03982</name>
</gene>
<proteinExistence type="predicted"/>
<reference evidence="2 3" key="1">
    <citation type="journal article" date="2011" name="Plasmid">
        <title>Streptomyces turgidiscabies Car8 contains a modular pathogenicity island that shares virulence genes with other actinobacterial plant pathogens.</title>
        <authorList>
            <person name="Huguet-Tapia J.C."/>
            <person name="Badger J.H."/>
            <person name="Loria R."/>
            <person name="Pettis G.S."/>
        </authorList>
    </citation>
    <scope>NUCLEOTIDE SEQUENCE [LARGE SCALE GENOMIC DNA]</scope>
    <source>
        <strain evidence="2 3">Car8</strain>
    </source>
</reference>
<name>L7EUR7_STRT8</name>
<dbReference type="Proteomes" id="UP000010931">
    <property type="component" value="Unassembled WGS sequence"/>
</dbReference>
<protein>
    <submittedName>
        <fullName evidence="2">Uncharacterized protein</fullName>
    </submittedName>
</protein>
<dbReference type="AlphaFoldDB" id="L7EUR7"/>
<organism evidence="2 3">
    <name type="scientific">Streptomyces turgidiscabies (strain Car8)</name>
    <dbReference type="NCBI Taxonomy" id="698760"/>
    <lineage>
        <taxon>Bacteria</taxon>
        <taxon>Bacillati</taxon>
        <taxon>Actinomycetota</taxon>
        <taxon>Actinomycetes</taxon>
        <taxon>Kitasatosporales</taxon>
        <taxon>Streptomycetaceae</taxon>
        <taxon>Streptomyces</taxon>
    </lineage>
</organism>
<feature type="non-terminal residue" evidence="2">
    <location>
        <position position="1"/>
    </location>
</feature>
<evidence type="ECO:0000256" key="1">
    <source>
        <dbReference type="SAM" id="MobiDB-lite"/>
    </source>
</evidence>
<sequence>LRHAAEREHRSDPALLRRVQRVAVFVLMDAPGLSAQHKHPPPRRVFSTTPRAPKTFGLGGDVRHTVIEARRSPRPSPVGRARTACALPCPWGWFIQLSRGAAGIS</sequence>